<keyword evidence="2" id="KW-1185">Reference proteome</keyword>
<accession>A0ABY9IT60</accession>
<dbReference type="RefSeq" id="WP_219573913.1">
    <property type="nucleotide sequence ID" value="NZ_CP120988.1"/>
</dbReference>
<reference evidence="1 2" key="1">
    <citation type="submission" date="2023-03" db="EMBL/GenBank/DDBJ databases">
        <title>Isolation and description of six Streptomyces strains from soil environments, able to metabolize different microbial glucans.</title>
        <authorList>
            <person name="Widen T."/>
            <person name="Larsbrink J."/>
        </authorList>
    </citation>
    <scope>NUCLEOTIDE SEQUENCE [LARGE SCALE GENOMIC DNA]</scope>
    <source>
        <strain evidence="1 2">Alt2</strain>
    </source>
</reference>
<protein>
    <submittedName>
        <fullName evidence="1">SUKH-4 family immunity protein</fullName>
    </submittedName>
</protein>
<evidence type="ECO:0000313" key="1">
    <source>
        <dbReference type="EMBL" id="WLQ57984.1"/>
    </source>
</evidence>
<proteinExistence type="predicted"/>
<gene>
    <name evidence="1" type="ORF">P8A19_22255</name>
</gene>
<name>A0ABY9IT60_9ACTN</name>
<organism evidence="1 2">
    <name type="scientific">Streptomyces poriferorum</name>
    <dbReference type="NCBI Taxonomy" id="2798799"/>
    <lineage>
        <taxon>Bacteria</taxon>
        <taxon>Bacillati</taxon>
        <taxon>Actinomycetota</taxon>
        <taxon>Actinomycetes</taxon>
        <taxon>Kitasatosporales</taxon>
        <taxon>Streptomycetaceae</taxon>
        <taxon>Streptomyces</taxon>
    </lineage>
</organism>
<dbReference type="InterPro" id="IPR025851">
    <property type="entry name" value="SUKH-4"/>
</dbReference>
<dbReference type="Pfam" id="PF14435">
    <property type="entry name" value="SUKH-4"/>
    <property type="match status" value="1"/>
</dbReference>
<dbReference type="Proteomes" id="UP001235744">
    <property type="component" value="Chromosome"/>
</dbReference>
<sequence length="216" mass="23891">MLFDIDGGGEDGYDRSGHVRASREVLDDVVHRPEDLRALCDIGFPQRPFWMAPVLAADGCAVAAGRPIVDLDDEVVIIEEEFGNILLFGAVQGWYLFLGLDDGTVHALPGEMELFEGDLRPVHTDLSSLRHLLELLHRRVLKVDREATGADRSAPYTGPAPYTELARFADGIQDEYARVDPVAFSGEESGLSPWVPFFGDLKGGLYSTYYYWSGRA</sequence>
<dbReference type="EMBL" id="CP120988">
    <property type="protein sequence ID" value="WLQ57984.1"/>
    <property type="molecule type" value="Genomic_DNA"/>
</dbReference>
<evidence type="ECO:0000313" key="2">
    <source>
        <dbReference type="Proteomes" id="UP001235744"/>
    </source>
</evidence>